<gene>
    <name evidence="2" type="ORF">A2801_01935</name>
</gene>
<evidence type="ECO:0000256" key="1">
    <source>
        <dbReference type="SAM" id="MobiDB-lite"/>
    </source>
</evidence>
<feature type="region of interest" description="Disordered" evidence="1">
    <location>
        <begin position="49"/>
        <end position="72"/>
    </location>
</feature>
<evidence type="ECO:0000313" key="3">
    <source>
        <dbReference type="Proteomes" id="UP000177263"/>
    </source>
</evidence>
<organism evidence="2 3">
    <name type="scientific">Candidatus Woesebacteria bacterium RIFCSPHIGHO2_01_FULL_41_10</name>
    <dbReference type="NCBI Taxonomy" id="1802500"/>
    <lineage>
        <taxon>Bacteria</taxon>
        <taxon>Candidatus Woeseibacteriota</taxon>
    </lineage>
</organism>
<sequence>MCSKRSNYGDFSILRIWKAKKRCGVHREMGYTPRKLAKLAVEMALNQKYPAKDDEQKSQKLSKISHATPSIE</sequence>
<feature type="compositionally biased region" description="Polar residues" evidence="1">
    <location>
        <begin position="59"/>
        <end position="72"/>
    </location>
</feature>
<accession>A0A1F7YNZ4</accession>
<dbReference type="Proteomes" id="UP000177263">
    <property type="component" value="Unassembled WGS sequence"/>
</dbReference>
<reference evidence="2 3" key="1">
    <citation type="journal article" date="2016" name="Nat. Commun.">
        <title>Thousands of microbial genomes shed light on interconnected biogeochemical processes in an aquifer system.</title>
        <authorList>
            <person name="Anantharaman K."/>
            <person name="Brown C.T."/>
            <person name="Hug L.A."/>
            <person name="Sharon I."/>
            <person name="Castelle C.J."/>
            <person name="Probst A.J."/>
            <person name="Thomas B.C."/>
            <person name="Singh A."/>
            <person name="Wilkins M.J."/>
            <person name="Karaoz U."/>
            <person name="Brodie E.L."/>
            <person name="Williams K.H."/>
            <person name="Hubbard S.S."/>
            <person name="Banfield J.F."/>
        </authorList>
    </citation>
    <scope>NUCLEOTIDE SEQUENCE [LARGE SCALE GENOMIC DNA]</scope>
</reference>
<dbReference type="AlphaFoldDB" id="A0A1F7YNZ4"/>
<protein>
    <submittedName>
        <fullName evidence="2">Uncharacterized protein</fullName>
    </submittedName>
</protein>
<dbReference type="STRING" id="1802500.A2801_01935"/>
<dbReference type="EMBL" id="MGGM01000020">
    <property type="protein sequence ID" value="OGM29046.1"/>
    <property type="molecule type" value="Genomic_DNA"/>
</dbReference>
<name>A0A1F7YNZ4_9BACT</name>
<comment type="caution">
    <text evidence="2">The sequence shown here is derived from an EMBL/GenBank/DDBJ whole genome shotgun (WGS) entry which is preliminary data.</text>
</comment>
<evidence type="ECO:0000313" key="2">
    <source>
        <dbReference type="EMBL" id="OGM29046.1"/>
    </source>
</evidence>
<proteinExistence type="predicted"/>